<protein>
    <submittedName>
        <fullName evidence="1">Uncharacterized protein</fullName>
    </submittedName>
</protein>
<evidence type="ECO:0000313" key="1">
    <source>
        <dbReference type="EMBL" id="AXH59996.1"/>
    </source>
</evidence>
<dbReference type="AlphaFoldDB" id="A0AAD0PWD6"/>
<organism evidence="1 2">
    <name type="scientific">Pseudomonas amygdali pv. lachrymans str. M301315</name>
    <dbReference type="NCBI Taxonomy" id="629260"/>
    <lineage>
        <taxon>Bacteria</taxon>
        <taxon>Pseudomonadati</taxon>
        <taxon>Pseudomonadota</taxon>
        <taxon>Gammaproteobacteria</taxon>
        <taxon>Pseudomonadales</taxon>
        <taxon>Pseudomonadaceae</taxon>
        <taxon>Pseudomonas</taxon>
        <taxon>Pseudomonas amygdali</taxon>
    </lineage>
</organism>
<accession>A0AAD0PWD6</accession>
<geneLocation type="plasmid" evidence="2">
    <name>pmppla107</name>
</geneLocation>
<dbReference type="RefSeq" id="WP_005741677.1">
    <property type="nucleotide sequence ID" value="NZ_CP031226.1"/>
</dbReference>
<dbReference type="EMBL" id="CP031226">
    <property type="protein sequence ID" value="AXH59996.1"/>
    <property type="molecule type" value="Genomic_DNA"/>
</dbReference>
<evidence type="ECO:0000313" key="2">
    <source>
        <dbReference type="Proteomes" id="UP000006426"/>
    </source>
</evidence>
<proteinExistence type="predicted"/>
<dbReference type="Proteomes" id="UP000006426">
    <property type="component" value="Plasmid pmppla107"/>
</dbReference>
<reference evidence="1 2" key="1">
    <citation type="journal article" date="2011" name="PLoS Pathog.">
        <title>Dynamic evolution of pathogenicity revealed by sequencing and comparative genomics of 19 Pseudomonas syringae isolates.</title>
        <authorList>
            <person name="Baltrus D.A."/>
            <person name="Nishimura M.T."/>
            <person name="Romanchuk A."/>
            <person name="Chang J.H."/>
            <person name="Mukhtar M.S."/>
            <person name="Cherkis K."/>
            <person name="Roach J."/>
            <person name="Grant S.R."/>
            <person name="Jones C.D."/>
            <person name="Dangl J.L."/>
        </authorList>
    </citation>
    <scope>NUCLEOTIDE SEQUENCE [LARGE SCALE GENOMIC DNA]</scope>
    <source>
        <strain evidence="1 2">M301315</strain>
    </source>
</reference>
<gene>
    <name evidence="1" type="ORF">PLA107_032745</name>
</gene>
<sequence length="181" mass="19810">MDFLIFKTQGQGVVTTMTEAFKQHDTLVTLNPAREYAVDFCQQVVDKIKDARGKPLTILIDLSDVDPSPFMKPMYGIVASRVVGGNPLPEQSSIVLVVDELALKTPGAIPLPIESRFVRLDLTTPGFRAAPNAEMSQEGLSKLQGRVADAILNMVSVIQDEQGLTGDFRRRPTEPETPDLS</sequence>
<name>A0AAD0PWD6_PSEAV</name>
<dbReference type="GeneID" id="39473842"/>
<keyword evidence="1" id="KW-0614">Plasmid</keyword>